<feature type="region of interest" description="Disordered" evidence="9">
    <location>
        <begin position="1"/>
        <end position="28"/>
    </location>
</feature>
<evidence type="ECO:0000259" key="10">
    <source>
        <dbReference type="PROSITE" id="PS50928"/>
    </source>
</evidence>
<dbReference type="SUPFAM" id="SSF161098">
    <property type="entry name" value="MetI-like"/>
    <property type="match status" value="1"/>
</dbReference>
<keyword evidence="3 8" id="KW-0813">Transport</keyword>
<dbReference type="PROSITE" id="PS50928">
    <property type="entry name" value="ABC_TM1"/>
    <property type="match status" value="1"/>
</dbReference>
<comment type="similarity">
    <text evidence="2">Belongs to the binding-protein-dependent transport system permease family. CysTW subfamily.</text>
</comment>
<feature type="transmembrane region" description="Helical" evidence="8">
    <location>
        <begin position="181"/>
        <end position="203"/>
    </location>
</feature>
<proteinExistence type="inferred from homology"/>
<feature type="domain" description="ABC transmembrane type-1" evidence="10">
    <location>
        <begin position="95"/>
        <end position="304"/>
    </location>
</feature>
<keyword evidence="4" id="KW-1003">Cell membrane</keyword>
<keyword evidence="12" id="KW-1185">Reference proteome</keyword>
<gene>
    <name evidence="11" type="ORF">ACFPJ6_06120</name>
</gene>
<evidence type="ECO:0000256" key="9">
    <source>
        <dbReference type="SAM" id="MobiDB-lite"/>
    </source>
</evidence>
<dbReference type="CDD" id="cd06261">
    <property type="entry name" value="TM_PBP2"/>
    <property type="match status" value="1"/>
</dbReference>
<dbReference type="Pfam" id="PF00528">
    <property type="entry name" value="BPD_transp_1"/>
    <property type="match status" value="1"/>
</dbReference>
<evidence type="ECO:0000256" key="5">
    <source>
        <dbReference type="ARBA" id="ARBA00022692"/>
    </source>
</evidence>
<evidence type="ECO:0000313" key="12">
    <source>
        <dbReference type="Proteomes" id="UP001596122"/>
    </source>
</evidence>
<sequence length="314" mass="33966">MALAHAPGGSGTDEERGAVSPTPPEPAATKQRRHLGWLLTLPGLGWLALFFALPIALLFSTSLMVPVPGGDIGQFMPAFRVANYTEALAEYWPTFVRSFAYGLAATVLALLIGYPLAYVVAVKCRRFPTVQALLLVLIIAPFFTSFILRTIAWRQILADEGAVVGTLQALALLPGDGRLTATSFAVVAGLTYNFVPFMTLPIYASLERLDLRYVEAGQDLYAGPWTTFRTVTWPLSLPGVVAGTLLTFIPASGDYVNAALLGNSRTQMIGNVIESRFFRIVDYPTAAALSFILMATILVLVFVYVRRAGTDDLV</sequence>
<keyword evidence="7 8" id="KW-0472">Membrane</keyword>
<dbReference type="EMBL" id="JBHSLD010000007">
    <property type="protein sequence ID" value="MFC5380359.1"/>
    <property type="molecule type" value="Genomic_DNA"/>
</dbReference>
<dbReference type="PANTHER" id="PTHR42929:SF1">
    <property type="entry name" value="INNER MEMBRANE ABC TRANSPORTER PERMEASE PROTEIN YDCU-RELATED"/>
    <property type="match status" value="1"/>
</dbReference>
<comment type="caution">
    <text evidence="11">The sequence shown here is derived from an EMBL/GenBank/DDBJ whole genome shotgun (WGS) entry which is preliminary data.</text>
</comment>
<protein>
    <submittedName>
        <fullName evidence="11">ABC transporter permease</fullName>
    </submittedName>
</protein>
<accession>A0ABW0GLK3</accession>
<comment type="subcellular location">
    <subcellularLocation>
        <location evidence="1 8">Cell membrane</location>
        <topology evidence="1 8">Multi-pass membrane protein</topology>
    </subcellularLocation>
</comment>
<evidence type="ECO:0000256" key="7">
    <source>
        <dbReference type="ARBA" id="ARBA00023136"/>
    </source>
</evidence>
<reference evidence="12" key="1">
    <citation type="journal article" date="2019" name="Int. J. Syst. Evol. Microbiol.">
        <title>The Global Catalogue of Microorganisms (GCM) 10K type strain sequencing project: providing services to taxonomists for standard genome sequencing and annotation.</title>
        <authorList>
            <consortium name="The Broad Institute Genomics Platform"/>
            <consortium name="The Broad Institute Genome Sequencing Center for Infectious Disease"/>
            <person name="Wu L."/>
            <person name="Ma J."/>
        </authorList>
    </citation>
    <scope>NUCLEOTIDE SEQUENCE [LARGE SCALE GENOMIC DNA]</scope>
    <source>
        <strain evidence="12">CCUG 43114</strain>
    </source>
</reference>
<organism evidence="11 12">
    <name type="scientific">Aquipuribacter nitratireducens</name>
    <dbReference type="NCBI Taxonomy" id="650104"/>
    <lineage>
        <taxon>Bacteria</taxon>
        <taxon>Bacillati</taxon>
        <taxon>Actinomycetota</taxon>
        <taxon>Actinomycetes</taxon>
        <taxon>Micrococcales</taxon>
        <taxon>Intrasporangiaceae</taxon>
        <taxon>Aquipuribacter</taxon>
    </lineage>
</organism>
<dbReference type="InterPro" id="IPR000515">
    <property type="entry name" value="MetI-like"/>
</dbReference>
<dbReference type="RefSeq" id="WP_340268400.1">
    <property type="nucleotide sequence ID" value="NZ_JBBEOG010000002.1"/>
</dbReference>
<dbReference type="InterPro" id="IPR035906">
    <property type="entry name" value="MetI-like_sf"/>
</dbReference>
<evidence type="ECO:0000256" key="6">
    <source>
        <dbReference type="ARBA" id="ARBA00022989"/>
    </source>
</evidence>
<evidence type="ECO:0000256" key="1">
    <source>
        <dbReference type="ARBA" id="ARBA00004651"/>
    </source>
</evidence>
<keyword evidence="6 8" id="KW-1133">Transmembrane helix</keyword>
<evidence type="ECO:0000256" key="4">
    <source>
        <dbReference type="ARBA" id="ARBA00022475"/>
    </source>
</evidence>
<keyword evidence="5 8" id="KW-0812">Transmembrane</keyword>
<feature type="transmembrane region" description="Helical" evidence="8">
    <location>
        <begin position="35"/>
        <end position="59"/>
    </location>
</feature>
<dbReference type="Proteomes" id="UP001596122">
    <property type="component" value="Unassembled WGS sequence"/>
</dbReference>
<evidence type="ECO:0000256" key="2">
    <source>
        <dbReference type="ARBA" id="ARBA00007069"/>
    </source>
</evidence>
<feature type="transmembrane region" description="Helical" evidence="8">
    <location>
        <begin position="286"/>
        <end position="305"/>
    </location>
</feature>
<feature type="transmembrane region" description="Helical" evidence="8">
    <location>
        <begin position="99"/>
        <end position="120"/>
    </location>
</feature>
<name>A0ABW0GLK3_9MICO</name>
<feature type="transmembrane region" description="Helical" evidence="8">
    <location>
        <begin position="132"/>
        <end position="152"/>
    </location>
</feature>
<evidence type="ECO:0000313" key="11">
    <source>
        <dbReference type="EMBL" id="MFC5380359.1"/>
    </source>
</evidence>
<dbReference type="PANTHER" id="PTHR42929">
    <property type="entry name" value="INNER MEMBRANE ABC TRANSPORTER PERMEASE PROTEIN YDCU-RELATED-RELATED"/>
    <property type="match status" value="1"/>
</dbReference>
<evidence type="ECO:0000256" key="8">
    <source>
        <dbReference type="RuleBase" id="RU363032"/>
    </source>
</evidence>
<dbReference type="Gene3D" id="1.10.3720.10">
    <property type="entry name" value="MetI-like"/>
    <property type="match status" value="1"/>
</dbReference>
<evidence type="ECO:0000256" key="3">
    <source>
        <dbReference type="ARBA" id="ARBA00022448"/>
    </source>
</evidence>